<evidence type="ECO:0000313" key="3">
    <source>
        <dbReference type="Proteomes" id="UP000076167"/>
    </source>
</evidence>
<dbReference type="Proteomes" id="UP000076167">
    <property type="component" value="Unassembled WGS sequence"/>
</dbReference>
<proteinExistence type="predicted"/>
<keyword evidence="1" id="KW-0812">Transmembrane</keyword>
<name>A0ABR5XW49_9PROT</name>
<sequence length="145" mass="16293">MSALDDMPPLPNSIETIDELRTFLWKQHGVTVGEDDPILLVFTMLRVGLDQQERYNERERRALAEAVQAAADTFTRDVDISIKTFKNEAIGDVVRERVEAMNEAARQADRATGKFRKNLLYLSIITAVNLIAVVFNVGLLFAAAR</sequence>
<evidence type="ECO:0008006" key="4">
    <source>
        <dbReference type="Google" id="ProtNLM"/>
    </source>
</evidence>
<keyword evidence="3" id="KW-1185">Reference proteome</keyword>
<evidence type="ECO:0000256" key="1">
    <source>
        <dbReference type="SAM" id="Phobius"/>
    </source>
</evidence>
<dbReference type="EMBL" id="LPXL01000057">
    <property type="protein sequence ID" value="KZC96999.1"/>
    <property type="molecule type" value="Genomic_DNA"/>
</dbReference>
<feature type="transmembrane region" description="Helical" evidence="1">
    <location>
        <begin position="119"/>
        <end position="144"/>
    </location>
</feature>
<keyword evidence="1" id="KW-1133">Transmembrane helix</keyword>
<reference evidence="2 3" key="1">
    <citation type="submission" date="2015-12" db="EMBL/GenBank/DDBJ databases">
        <title>Genome sequence of Thalassospira xiamenensis MCCC 1A03005.</title>
        <authorList>
            <person name="Lu L."/>
            <person name="Lai Q."/>
            <person name="Shao Z."/>
            <person name="Qian P."/>
        </authorList>
    </citation>
    <scope>NUCLEOTIDE SEQUENCE [LARGE SCALE GENOMIC DNA]</scope>
    <source>
        <strain evidence="2 3">MCCC 1A03005</strain>
    </source>
</reference>
<dbReference type="RefSeq" id="WP_063114503.1">
    <property type="nucleotide sequence ID" value="NZ_DHZG01000027.1"/>
</dbReference>
<gene>
    <name evidence="2" type="ORF">AUP40_22380</name>
</gene>
<keyword evidence="1" id="KW-0472">Membrane</keyword>
<evidence type="ECO:0000313" key="2">
    <source>
        <dbReference type="EMBL" id="KZC96999.1"/>
    </source>
</evidence>
<organism evidence="2 3">
    <name type="scientific">Thalassospira xiamenensis</name>
    <dbReference type="NCBI Taxonomy" id="220697"/>
    <lineage>
        <taxon>Bacteria</taxon>
        <taxon>Pseudomonadati</taxon>
        <taxon>Pseudomonadota</taxon>
        <taxon>Alphaproteobacteria</taxon>
        <taxon>Rhodospirillales</taxon>
        <taxon>Thalassospiraceae</taxon>
        <taxon>Thalassospira</taxon>
    </lineage>
</organism>
<accession>A0ABR5XW49</accession>
<protein>
    <recommendedName>
        <fullName evidence="4">Transcriptional activator TraM</fullName>
    </recommendedName>
</protein>
<comment type="caution">
    <text evidence="2">The sequence shown here is derived from an EMBL/GenBank/DDBJ whole genome shotgun (WGS) entry which is preliminary data.</text>
</comment>